<keyword evidence="2" id="KW-1185">Reference proteome</keyword>
<sequence length="62" mass="7046">MKFQIAHHFPIFLKRKSSADVIDTLMTHFHFSCFGIQCTWDLIKAMQTQLSNGSGSLTSDLN</sequence>
<proteinExistence type="predicted"/>
<protein>
    <submittedName>
        <fullName evidence="1">CLUMA_CG019769, isoform A</fullName>
    </submittedName>
</protein>
<gene>
    <name evidence="1" type="ORF">CLUMA_CG019769</name>
</gene>
<dbReference type="AlphaFoldDB" id="A0A1J1J3D5"/>
<reference evidence="1 2" key="1">
    <citation type="submission" date="2015-04" db="EMBL/GenBank/DDBJ databases">
        <authorList>
            <person name="Syromyatnikov M.Y."/>
            <person name="Popov V.N."/>
        </authorList>
    </citation>
    <scope>NUCLEOTIDE SEQUENCE [LARGE SCALE GENOMIC DNA]</scope>
</reference>
<evidence type="ECO:0000313" key="2">
    <source>
        <dbReference type="Proteomes" id="UP000183832"/>
    </source>
</evidence>
<organism evidence="1 2">
    <name type="scientific">Clunio marinus</name>
    <dbReference type="NCBI Taxonomy" id="568069"/>
    <lineage>
        <taxon>Eukaryota</taxon>
        <taxon>Metazoa</taxon>
        <taxon>Ecdysozoa</taxon>
        <taxon>Arthropoda</taxon>
        <taxon>Hexapoda</taxon>
        <taxon>Insecta</taxon>
        <taxon>Pterygota</taxon>
        <taxon>Neoptera</taxon>
        <taxon>Endopterygota</taxon>
        <taxon>Diptera</taxon>
        <taxon>Nematocera</taxon>
        <taxon>Chironomoidea</taxon>
        <taxon>Chironomidae</taxon>
        <taxon>Clunio</taxon>
    </lineage>
</organism>
<dbReference type="Proteomes" id="UP000183832">
    <property type="component" value="Unassembled WGS sequence"/>
</dbReference>
<name>A0A1J1J3D5_9DIPT</name>
<evidence type="ECO:0000313" key="1">
    <source>
        <dbReference type="EMBL" id="CRL06872.1"/>
    </source>
</evidence>
<dbReference type="EMBL" id="CVRI01000067">
    <property type="protein sequence ID" value="CRL06872.1"/>
    <property type="molecule type" value="Genomic_DNA"/>
</dbReference>
<accession>A0A1J1J3D5</accession>